<feature type="region of interest" description="Disordered" evidence="5">
    <location>
        <begin position="3012"/>
        <end position="3034"/>
    </location>
</feature>
<keyword evidence="9" id="KW-1185">Reference proteome</keyword>
<comment type="caution">
    <text evidence="8">The sequence shown here is derived from an EMBL/GenBank/DDBJ whole genome shotgun (WGS) entry which is preliminary data.</text>
</comment>
<feature type="transmembrane region" description="Helical" evidence="6">
    <location>
        <begin position="41"/>
        <end position="65"/>
    </location>
</feature>
<keyword evidence="3 6" id="KW-1133">Transmembrane helix</keyword>
<evidence type="ECO:0000256" key="3">
    <source>
        <dbReference type="ARBA" id="ARBA00022989"/>
    </source>
</evidence>
<gene>
    <name evidence="8" type="ORF">GCM10008959_34910</name>
</gene>
<dbReference type="RefSeq" id="WP_229778026.1">
    <property type="nucleotide sequence ID" value="NZ_BMQM01000032.1"/>
</dbReference>
<dbReference type="InterPro" id="IPR017975">
    <property type="entry name" value="Tubulin_CS"/>
</dbReference>
<evidence type="ECO:0000313" key="8">
    <source>
        <dbReference type="EMBL" id="GGR70093.1"/>
    </source>
</evidence>
<dbReference type="InterPro" id="IPR007452">
    <property type="entry name" value="TamB_C"/>
</dbReference>
<organism evidence="8 9">
    <name type="scientific">Deinococcus seoulensis</name>
    <dbReference type="NCBI Taxonomy" id="1837379"/>
    <lineage>
        <taxon>Bacteria</taxon>
        <taxon>Thermotogati</taxon>
        <taxon>Deinococcota</taxon>
        <taxon>Deinococci</taxon>
        <taxon>Deinococcales</taxon>
        <taxon>Deinococcaceae</taxon>
        <taxon>Deinococcus</taxon>
    </lineage>
</organism>
<feature type="compositionally biased region" description="Low complexity" evidence="5">
    <location>
        <begin position="2494"/>
        <end position="2511"/>
    </location>
</feature>
<keyword evidence="2 6" id="KW-0812">Transmembrane</keyword>
<feature type="region of interest" description="Disordered" evidence="5">
    <location>
        <begin position="2466"/>
        <end position="2489"/>
    </location>
</feature>
<reference evidence="9" key="1">
    <citation type="journal article" date="2019" name="Int. J. Syst. Evol. Microbiol.">
        <title>The Global Catalogue of Microorganisms (GCM) 10K type strain sequencing project: providing services to taxonomists for standard genome sequencing and annotation.</title>
        <authorList>
            <consortium name="The Broad Institute Genomics Platform"/>
            <consortium name="The Broad Institute Genome Sequencing Center for Infectious Disease"/>
            <person name="Wu L."/>
            <person name="Ma J."/>
        </authorList>
    </citation>
    <scope>NUCLEOTIDE SEQUENCE [LARGE SCALE GENOMIC DNA]</scope>
    <source>
        <strain evidence="9">JCM 31404</strain>
    </source>
</reference>
<evidence type="ECO:0000259" key="7">
    <source>
        <dbReference type="Pfam" id="PF04357"/>
    </source>
</evidence>
<evidence type="ECO:0000256" key="4">
    <source>
        <dbReference type="ARBA" id="ARBA00023136"/>
    </source>
</evidence>
<dbReference type="EMBL" id="BMQM01000032">
    <property type="protein sequence ID" value="GGR70093.1"/>
    <property type="molecule type" value="Genomic_DNA"/>
</dbReference>
<evidence type="ECO:0000256" key="1">
    <source>
        <dbReference type="ARBA" id="ARBA00004167"/>
    </source>
</evidence>
<evidence type="ECO:0000313" key="9">
    <source>
        <dbReference type="Proteomes" id="UP000634308"/>
    </source>
</evidence>
<proteinExistence type="predicted"/>
<feature type="domain" description="Translocation and assembly module TamB C-terminal" evidence="7">
    <location>
        <begin position="2943"/>
        <end position="3306"/>
    </location>
</feature>
<feature type="compositionally biased region" description="Low complexity" evidence="5">
    <location>
        <begin position="2466"/>
        <end position="2476"/>
    </location>
</feature>
<dbReference type="Proteomes" id="UP000634308">
    <property type="component" value="Unassembled WGS sequence"/>
</dbReference>
<feature type="region of interest" description="Disordered" evidence="5">
    <location>
        <begin position="1"/>
        <end position="34"/>
    </location>
</feature>
<evidence type="ECO:0000256" key="5">
    <source>
        <dbReference type="SAM" id="MobiDB-lite"/>
    </source>
</evidence>
<feature type="compositionally biased region" description="Basic and acidic residues" evidence="5">
    <location>
        <begin position="1"/>
        <end position="10"/>
    </location>
</feature>
<name>A0ABQ2RVA8_9DEIO</name>
<evidence type="ECO:0000256" key="2">
    <source>
        <dbReference type="ARBA" id="ARBA00022692"/>
    </source>
</evidence>
<evidence type="ECO:0000256" key="6">
    <source>
        <dbReference type="SAM" id="Phobius"/>
    </source>
</evidence>
<feature type="region of interest" description="Disordered" evidence="5">
    <location>
        <begin position="2494"/>
        <end position="2513"/>
    </location>
</feature>
<keyword evidence="4 6" id="KW-0472">Membrane</keyword>
<protein>
    <recommendedName>
        <fullName evidence="7">Translocation and assembly module TamB C-terminal domain-containing protein</fullName>
    </recommendedName>
</protein>
<dbReference type="PROSITE" id="PS00227">
    <property type="entry name" value="TUBULIN"/>
    <property type="match status" value="1"/>
</dbReference>
<dbReference type="Pfam" id="PF04357">
    <property type="entry name" value="TamB"/>
    <property type="match status" value="1"/>
</dbReference>
<comment type="subcellular location">
    <subcellularLocation>
        <location evidence="1">Membrane</location>
        <topology evidence="1">Single-pass membrane protein</topology>
    </subcellularLocation>
</comment>
<sequence length="3369" mass="339628">MTGKDRRADELNGTGEAPTGGPQSSPPSGPPASARRRRWPWVLGVLAALLLVLAFLPALLGGALLSRFGGNVISADRVGGPLWAPTLGGAQVTLPGVTGRAGSVGVRVASVNPFTRTVRLNVSASGADVRLNLADLLGGGDGGAGGGGGWKVALSGLDVQDSRVSVDGRGINVPDGQFRVTQGDGGRTLVRGATGEGELNADLRVSEVGGANVFTVDLDADARVLNHYWPGVTGGRISGQYVIGSGPIRGDLKVTDASLRVPEANFVTVTGIAGTATHRGDRIDLQLAGRGWNGPVTATGGVDLKAQNWRVTANAAPTVAGLAGALGTTGSGDLKVQVTAGGWTTVRVTANAQGAGEVAGVGFRDANAKYRFLSEDGNAATQTNDLSFSALTSLAGSDQKLAGRWAFGKSGEASLIGAFGQKPLNVAATIDAQNVLTLSGEGLGGPLSGTLALSGVKLNAVLNPTYGAVQARVAVSGTPDDLRATISGAQAGPFTGLSGSGALDRQGLRVDLGAARIDLNREFRGTWQAQGLSGSGIILNGRGRLDLTGGDVTGQLEATVPGVRDTLAGPLDLNYTRQRGTFRSGAQVLTWSGDSFGVQARELAVTGGLNVTGDVTVTTALKAFGTLRATGAGVTLNATARGTAASLRGSAGGVTVLADTQLQAPYLTTARVQGADIQGVLSVDDGVRFTLTTAGDTARGVIDGDRWDATGRVNLGALRPLVNVDGLGGTLDLNLAGQGGSARVDARALGAGVTGTLTRAGGPLGANLRVTYAGAQAALSGRVYPDVQAQGRVSAQGQTLNLNVNGAYGDLRARVTGQTGPLTLGGVTLPAQAVNLSGTLTPRLTASGTWGDLNAAYDAATGLARVTGQQPLTAFGQAGRVQGSATWGPGPDGTFRGAVNASGVLDGYTAVLNGPWDDLNVLLTDRAGLRAQGTVSLPAGRYDLGVRGPLGGGLFVDGNVQGTGLEPRGNVTVTDAQGGRAQVTLRGLENLNVQAQDLTLGGQTLRGTLSAVNGALNGTLKAGPLDVRAVNGQVRVSGELAGQTVLATGRVTLPATLENLNLRVTGPYLSAQAAGNAAALRGTLTLKAQSFGSGAATLSVPGQSFPLSGSLTGTRVSVGGLTYRGGVWSGALGARYALSGQPGTLRVLGEDARLTVAPTGPVTGRVTVLPALAGTVSADLGAVRALLPAAVRPEVVAGRLVATLSPTGARLSTAGTRYLGDPLGLDARVDWAGGLRASGTLTHPGTRLPVRFDGRALTVSGAALDARVLTPVLAGAAGRVNLTLTLPDLTGPDPLARASGRADVNVRAGTPEGGQRAQGRVTLSRGQLSANLSSSLAGYAVNLRGPLYPQANAALTLDDLRATLTGRADTTLTLRATGAFQGRAVNLTATGTNLTGTDLARRAAVTLGGTLAGAAVNLNARQAAAGAPLNDWQTAGSVSVADLRPLAGVDGTLNAALSGTLGDLRVQASGAAAGVRFTAPARYVGGALRVDGAQATLLQGSKTQATVRASGTVLPALKLSARATLNEWLPGTFTAQIGGALARPDVNVQGVLTDGQSGLRAAGSRVQAHLLGRDYRADFTGEALSGGLRGQLGANALGGLLNAALTLNTTYVSGQNVVRLSGPIGWRSGAGFSGNLRAVGDIPGGPLDALLDGTEGGALKVAAVIGTGAQQARVTGQLPADLPFRPGGTLDLQAFDAGALWGRADQLTLSGQATLGGATWTALNASFAGRMLDSAGDFTGDLGATYRAGNASLRLNGERVSGGGTLEGGEYRLTLRAGTTQAPLRVARLLPAGLGVDALTAAGTVNATGSLSGGLREVTASTLAVRGVQAQGGPFSLYGRAAYVPRTGTLNADLSGSLRGGVLRASGSLPAGLRVTARNVDSAYLNAASLGRGTLAADVTLRGAVTDPLAQGNVTLLTGALDGRVTVSGRVASPTLNARVGLRGNASGTVYAEARDLNLASGQLRARVYGTLVSGGNRADLDLRGTWPDLSGTVRAQVAGLNDPVTLSGNGRGGYDLNAGSLGSGTLTLGGGTGSGSGGLIPALGGTLNLTPLPLLGGTGQLTLAGTLGGTLTAPTLAAAVQSAGASAYGVTLEDLNGTLNASLSGLNGTLSQVVPLTVTPDPTAGSGPSPTGTAQGTRAVVTLDGPNLTLDGLRVRAAGSTMQLGGEASLNGPSARLTVTSQGTLDGTLNATYRAQALTVAGTLGGPQALRAALDVQADPLTGWHGTARVTGGPAGVLTAPLALTVGGAFTHPLLTGSGELLKAGARVVASADGVQLRLVDGPGARGSGTVELRPRDGVWTLLGAASLTRPELSLSVTPGGPVSDPNLLLSVRRGGWRASGTASLNAADLTVSDGVRDGTLRWTGRDLNVNLPGLTLDTLNLNGVNGLLRASGSVGTDVLDGELTASLSDLKTPYRVPYLDLEVSGDLNAAVTLRGGRPSVTGTAALPAGTLTFTAAQSAAQSEAQSAAQADTQAGGPWTGRISGTVSAPLTTTVTQTTPVQTTASASTPGTLELDVRADAGGLSGNVNATRYPLTLAGQTLSVSGTLGLTGQAFRADLRGSNDMGEAVVAASGGLADLLPVLSGPLAVQPTGDGYTVRASLDNVDVRNLKIAPDLSGRVSGEANLRDGGGTFVLRSDNLTVGPKVLPARLEGTQVSGDWRIRGFLGQSEFTAGLGSGELFGQGTLRALPLGAVVGAFAGTSPGEGVVTGLARFRFPVSDPLAGTASVVAERIRVSSVKGEGESAVTETLTGTGTLEYARRELRSLNIQLSGAGTWDVRGQYTRERVDVTAQFSDTTFTPALLLVPSLAALEPDLKGTLRLSAAGTYERPRGLIRAQNITGSVAGLSVSVPAFAGDLPDSGAFTGGGTVLTGGTVGSNGQVTLSGQLTLGRLSGTRVNFSGLLAPQVLGSLPNTTVTLAQQTESRWTLGAQSRSAASAGAPAGTLSVTGDIAPRWDLTLAARNFNLPLNVIYGRESTLDADLRAVDDGEAIHVTGAADFTRLILGRSNAQATLPAPGQSSVADTPNTNGRTTDNYVSPLPEELRTFPQAAQATGDARPARPFLERISLDDIPIRAVNGIRVDENLVRADFTGSLVVSGTGARPRLTGDIRSQRGFVYLRENEFTLADSTVTFSGENLYPQFDVTASGLVTATLGDTRQRVPVKLNLRGEFVTQPASAPRLDLTTTLSCAQDGPACADPVTGAAYSEAELYALVATGVPNLTALPGNLTALGASAFQTALNVFVLGELERTIAAAFGLDVFRLTPQLGNADGTLGATITLGSYLTRDLYLQYQVDLNGNGLIDAQYSTPDERFTFRVSTPISGLDLQSILPSFSAGYNLNGRTSVNLGVESAEQGTTLRFGVTYRIGGR</sequence>
<accession>A0ABQ2RVA8</accession>